<keyword evidence="2" id="KW-1185">Reference proteome</keyword>
<dbReference type="EMBL" id="JAMYQB010000015">
    <property type="protein sequence ID" value="MER9406171.1"/>
    <property type="molecule type" value="Genomic_DNA"/>
</dbReference>
<reference evidence="1 2" key="1">
    <citation type="journal article" date="2024" name="Proc. Natl. Acad. Sci. U.S.A.">
        <title>The evolutionary genomics of adaptation to stress in wild rhizobium bacteria.</title>
        <authorList>
            <person name="Kehlet-Delgado H."/>
            <person name="Montoya A.P."/>
            <person name="Jensen K.T."/>
            <person name="Wendlandt C.E."/>
            <person name="Dexheimer C."/>
            <person name="Roberts M."/>
            <person name="Torres Martinez L."/>
            <person name="Friesen M.L."/>
            <person name="Griffitts J.S."/>
            <person name="Porter S.S."/>
        </authorList>
    </citation>
    <scope>NUCLEOTIDE SEQUENCE [LARGE SCALE GENOMIC DNA]</scope>
    <source>
        <strain evidence="1 2">M0641</strain>
    </source>
</reference>
<organism evidence="1 2">
    <name type="scientific">Mesorhizobium caraganae</name>
    <dbReference type="NCBI Taxonomy" id="483206"/>
    <lineage>
        <taxon>Bacteria</taxon>
        <taxon>Pseudomonadati</taxon>
        <taxon>Pseudomonadota</taxon>
        <taxon>Alphaproteobacteria</taxon>
        <taxon>Hyphomicrobiales</taxon>
        <taxon>Phyllobacteriaceae</taxon>
        <taxon>Mesorhizobium</taxon>
    </lineage>
</organism>
<comment type="caution">
    <text evidence="1">The sequence shown here is derived from an EMBL/GenBank/DDBJ whole genome shotgun (WGS) entry which is preliminary data.</text>
</comment>
<gene>
    <name evidence="1" type="ORF">NKI36_19265</name>
</gene>
<evidence type="ECO:0000313" key="2">
    <source>
        <dbReference type="Proteomes" id="UP001433071"/>
    </source>
</evidence>
<dbReference type="Proteomes" id="UP001433071">
    <property type="component" value="Unassembled WGS sequence"/>
</dbReference>
<evidence type="ECO:0000313" key="1">
    <source>
        <dbReference type="EMBL" id="MER9406171.1"/>
    </source>
</evidence>
<proteinExistence type="predicted"/>
<protein>
    <submittedName>
        <fullName evidence="1">Uncharacterized protein</fullName>
    </submittedName>
</protein>
<sequence>MIAVFIRISLRYGAGVLVARGLLGADDAAAFSSDPDIQAGLEVAAGLAIASVTETWHWLSRKFAWAH</sequence>
<accession>A0ABV1Z2G8</accession>
<name>A0ABV1Z2G8_9HYPH</name>
<dbReference type="RefSeq" id="WP_352559548.1">
    <property type="nucleotide sequence ID" value="NZ_JAMYQB010000015.1"/>
</dbReference>